<comment type="subcellular location">
    <subcellularLocation>
        <location evidence="6">Cell membrane</location>
        <topology evidence="6">Multi-pass membrane protein</topology>
    </subcellularLocation>
    <subcellularLocation>
        <location evidence="1">Membrane</location>
        <topology evidence="1">Multi-pass membrane protein</topology>
    </subcellularLocation>
</comment>
<feature type="transmembrane region" description="Helical" evidence="7">
    <location>
        <begin position="246"/>
        <end position="265"/>
    </location>
</feature>
<evidence type="ECO:0000256" key="4">
    <source>
        <dbReference type="ARBA" id="ARBA00022989"/>
    </source>
</evidence>
<feature type="transmembrane region" description="Helical" evidence="7">
    <location>
        <begin position="132"/>
        <end position="150"/>
    </location>
</feature>
<gene>
    <name evidence="8" type="ORF">AMJ87_04980</name>
</gene>
<dbReference type="SUPFAM" id="SSF81345">
    <property type="entry name" value="ABC transporter involved in vitamin B12 uptake, BtuC"/>
    <property type="match status" value="1"/>
</dbReference>
<dbReference type="PANTHER" id="PTHR30477:SF18">
    <property type="entry name" value="METAL TRANSPORT SYSTEM MEMBRANE PROTEIN CT_417-RELATED"/>
    <property type="match status" value="1"/>
</dbReference>
<proteinExistence type="inferred from homology"/>
<protein>
    <recommendedName>
        <fullName evidence="10">Metal ABC transporter permease</fullName>
    </recommendedName>
</protein>
<evidence type="ECO:0000256" key="3">
    <source>
        <dbReference type="ARBA" id="ARBA00022692"/>
    </source>
</evidence>
<dbReference type="CDD" id="cd06550">
    <property type="entry name" value="TM_ABC_iron-siderophores_like"/>
    <property type="match status" value="1"/>
</dbReference>
<keyword evidence="3 6" id="KW-0812">Transmembrane</keyword>
<dbReference type="EMBL" id="LJUO01000034">
    <property type="protein sequence ID" value="KPK72345.1"/>
    <property type="molecule type" value="Genomic_DNA"/>
</dbReference>
<evidence type="ECO:0008006" key="10">
    <source>
        <dbReference type="Google" id="ProtNLM"/>
    </source>
</evidence>
<organism evidence="8 9">
    <name type="scientific">candidate division WOR_3 bacterium SM23_60</name>
    <dbReference type="NCBI Taxonomy" id="1703780"/>
    <lineage>
        <taxon>Bacteria</taxon>
        <taxon>Bacteria division WOR-3</taxon>
    </lineage>
</organism>
<evidence type="ECO:0000256" key="6">
    <source>
        <dbReference type="RuleBase" id="RU003943"/>
    </source>
</evidence>
<evidence type="ECO:0000313" key="8">
    <source>
        <dbReference type="EMBL" id="KPK72345.1"/>
    </source>
</evidence>
<reference evidence="8 9" key="1">
    <citation type="journal article" date="2015" name="Microbiome">
        <title>Genomic resolution of linkages in carbon, nitrogen, and sulfur cycling among widespread estuary sediment bacteria.</title>
        <authorList>
            <person name="Baker B.J."/>
            <person name="Lazar C.S."/>
            <person name="Teske A.P."/>
            <person name="Dick G.J."/>
        </authorList>
    </citation>
    <scope>NUCLEOTIDE SEQUENCE [LARGE SCALE GENOMIC DNA]</scope>
    <source>
        <strain evidence="8">SM23_60</strain>
    </source>
</reference>
<comment type="caution">
    <text evidence="8">The sequence shown here is derived from an EMBL/GenBank/DDBJ whole genome shotgun (WGS) entry which is preliminary data.</text>
</comment>
<feature type="transmembrane region" description="Helical" evidence="7">
    <location>
        <begin position="219"/>
        <end position="240"/>
    </location>
</feature>
<comment type="similarity">
    <text evidence="2 6">Belongs to the ABC-3 integral membrane protein family.</text>
</comment>
<dbReference type="GO" id="GO:0043190">
    <property type="term" value="C:ATP-binding cassette (ABC) transporter complex"/>
    <property type="evidence" value="ECO:0007669"/>
    <property type="project" value="InterPro"/>
</dbReference>
<feature type="transmembrane region" description="Helical" evidence="7">
    <location>
        <begin position="162"/>
        <end position="183"/>
    </location>
</feature>
<accession>A0A0S8GHW2</accession>
<feature type="transmembrane region" description="Helical" evidence="7">
    <location>
        <begin position="91"/>
        <end position="112"/>
    </location>
</feature>
<dbReference type="Proteomes" id="UP000051096">
    <property type="component" value="Unassembled WGS sequence"/>
</dbReference>
<dbReference type="AlphaFoldDB" id="A0A0S8GHW2"/>
<name>A0A0S8GHW2_UNCW3</name>
<dbReference type="Pfam" id="PF00950">
    <property type="entry name" value="ABC-3"/>
    <property type="match status" value="1"/>
</dbReference>
<dbReference type="InterPro" id="IPR001626">
    <property type="entry name" value="ABC_TroCD"/>
</dbReference>
<dbReference type="PATRIC" id="fig|1703780.3.peg.2244"/>
<sequence length="276" mass="29596">MIDILQFEFMRNALYAAILVSIACGIVGTFIVIKRIVFISGGITHAAFGGIGLGYLLGVNPVLTAIPFSLLAACAVGMLRTHTKISEDSAIGMLWAVGMALGILFIGLTPGYVPDLFSYLFGSILTVPLSDIVIMIVLDAIIVVIVFVFYKEFHALAFDEEFSLVVGVPTQTLYVLLLCLVALSVIILIRVVGIILVLALLTIPAVTARQVTMRLSRMIVCSTGFAVVSAVVGLWLSYILNLPSGATIVLVLSAAFLGSVCIRRLRTAAVRPHERR</sequence>
<evidence type="ECO:0000256" key="7">
    <source>
        <dbReference type="SAM" id="Phobius"/>
    </source>
</evidence>
<dbReference type="GO" id="GO:0010043">
    <property type="term" value="P:response to zinc ion"/>
    <property type="evidence" value="ECO:0007669"/>
    <property type="project" value="TreeGrafter"/>
</dbReference>
<feature type="transmembrane region" description="Helical" evidence="7">
    <location>
        <begin position="12"/>
        <end position="33"/>
    </location>
</feature>
<evidence type="ECO:0000256" key="2">
    <source>
        <dbReference type="ARBA" id="ARBA00008034"/>
    </source>
</evidence>
<dbReference type="GO" id="GO:0055085">
    <property type="term" value="P:transmembrane transport"/>
    <property type="evidence" value="ECO:0007669"/>
    <property type="project" value="InterPro"/>
</dbReference>
<keyword evidence="4 7" id="KW-1133">Transmembrane helix</keyword>
<feature type="transmembrane region" description="Helical" evidence="7">
    <location>
        <begin position="189"/>
        <end position="207"/>
    </location>
</feature>
<dbReference type="PANTHER" id="PTHR30477">
    <property type="entry name" value="ABC-TRANSPORTER METAL-BINDING PROTEIN"/>
    <property type="match status" value="1"/>
</dbReference>
<dbReference type="InterPro" id="IPR037294">
    <property type="entry name" value="ABC_BtuC-like"/>
</dbReference>
<keyword evidence="6" id="KW-0813">Transport</keyword>
<feature type="transmembrane region" description="Helical" evidence="7">
    <location>
        <begin position="53"/>
        <end position="79"/>
    </location>
</feature>
<dbReference type="Gene3D" id="1.10.3470.10">
    <property type="entry name" value="ABC transporter involved in vitamin B12 uptake, BtuC"/>
    <property type="match status" value="1"/>
</dbReference>
<evidence type="ECO:0000313" key="9">
    <source>
        <dbReference type="Proteomes" id="UP000051096"/>
    </source>
</evidence>
<keyword evidence="5 7" id="KW-0472">Membrane</keyword>
<evidence type="ECO:0000256" key="5">
    <source>
        <dbReference type="ARBA" id="ARBA00023136"/>
    </source>
</evidence>
<evidence type="ECO:0000256" key="1">
    <source>
        <dbReference type="ARBA" id="ARBA00004141"/>
    </source>
</evidence>